<gene>
    <name evidence="6" type="ORF">GCM10023191_041210</name>
</gene>
<evidence type="ECO:0008006" key="8">
    <source>
        <dbReference type="Google" id="ProtNLM"/>
    </source>
</evidence>
<feature type="domain" description="DUF7639" evidence="5">
    <location>
        <begin position="101"/>
        <end position="197"/>
    </location>
</feature>
<organism evidence="6 7">
    <name type="scientific">Actinoallomurus oryzae</name>
    <dbReference type="NCBI Taxonomy" id="502180"/>
    <lineage>
        <taxon>Bacteria</taxon>
        <taxon>Bacillati</taxon>
        <taxon>Actinomycetota</taxon>
        <taxon>Actinomycetes</taxon>
        <taxon>Streptosporangiales</taxon>
        <taxon>Thermomonosporaceae</taxon>
        <taxon>Actinoallomurus</taxon>
    </lineage>
</organism>
<comment type="catalytic activity">
    <reaction evidence="1">
        <text>5-amino-6-(5-phospho-D-ribosylamino)uracil + H2O = 5,6-diaminouracil + D-ribose 5-phosphate</text>
        <dbReference type="Rhea" id="RHEA:55020"/>
        <dbReference type="ChEBI" id="CHEBI:15377"/>
        <dbReference type="ChEBI" id="CHEBI:46252"/>
        <dbReference type="ChEBI" id="CHEBI:58453"/>
        <dbReference type="ChEBI" id="CHEBI:78346"/>
    </reaction>
</comment>
<dbReference type="Pfam" id="PF24645">
    <property type="entry name" value="DUF7639"/>
    <property type="match status" value="1"/>
</dbReference>
<keyword evidence="7" id="KW-1185">Reference proteome</keyword>
<evidence type="ECO:0000313" key="6">
    <source>
        <dbReference type="EMBL" id="GAA4497538.1"/>
    </source>
</evidence>
<dbReference type="Proteomes" id="UP001500503">
    <property type="component" value="Unassembled WGS sequence"/>
</dbReference>
<evidence type="ECO:0000259" key="3">
    <source>
        <dbReference type="Pfam" id="PF08719"/>
    </source>
</evidence>
<dbReference type="Pfam" id="PF08719">
    <property type="entry name" value="NADAR"/>
    <property type="match status" value="1"/>
</dbReference>
<dbReference type="Gene3D" id="1.10.357.40">
    <property type="entry name" value="YbiA-like"/>
    <property type="match status" value="1"/>
</dbReference>
<dbReference type="CDD" id="cd15457">
    <property type="entry name" value="NADAR"/>
    <property type="match status" value="1"/>
</dbReference>
<dbReference type="InterPro" id="IPR056055">
    <property type="entry name" value="DUF7638"/>
</dbReference>
<feature type="domain" description="NADAR" evidence="3">
    <location>
        <begin position="242"/>
        <end position="358"/>
    </location>
</feature>
<evidence type="ECO:0000256" key="1">
    <source>
        <dbReference type="ARBA" id="ARBA00000022"/>
    </source>
</evidence>
<evidence type="ECO:0000259" key="5">
    <source>
        <dbReference type="Pfam" id="PF24645"/>
    </source>
</evidence>
<comment type="catalytic activity">
    <reaction evidence="2">
        <text>2,5-diamino-6-hydroxy-4-(5-phosphoribosylamino)-pyrimidine + H2O = 2,5,6-triamino-4-hydroxypyrimidine + D-ribose 5-phosphate</text>
        <dbReference type="Rhea" id="RHEA:23436"/>
        <dbReference type="ChEBI" id="CHEBI:15377"/>
        <dbReference type="ChEBI" id="CHEBI:58614"/>
        <dbReference type="ChEBI" id="CHEBI:78346"/>
        <dbReference type="ChEBI" id="CHEBI:137796"/>
    </reaction>
</comment>
<accession>A0ABP8Q632</accession>
<dbReference type="EMBL" id="BAABHF010000022">
    <property type="protein sequence ID" value="GAA4497538.1"/>
    <property type="molecule type" value="Genomic_DNA"/>
</dbReference>
<name>A0ABP8Q632_9ACTN</name>
<feature type="domain" description="DUF7638" evidence="4">
    <location>
        <begin position="1"/>
        <end position="100"/>
    </location>
</feature>
<evidence type="ECO:0000313" key="7">
    <source>
        <dbReference type="Proteomes" id="UP001500503"/>
    </source>
</evidence>
<evidence type="ECO:0000256" key="2">
    <source>
        <dbReference type="ARBA" id="ARBA00000751"/>
    </source>
</evidence>
<dbReference type="InterPro" id="IPR056056">
    <property type="entry name" value="DUF7639"/>
</dbReference>
<dbReference type="SUPFAM" id="SSF143990">
    <property type="entry name" value="YbiA-like"/>
    <property type="match status" value="1"/>
</dbReference>
<dbReference type="Pfam" id="PF24644">
    <property type="entry name" value="DUF7638"/>
    <property type="match status" value="1"/>
</dbReference>
<protein>
    <recommendedName>
        <fullName evidence="8">Riboflavin biosynthesis intermediates N-glycosidase</fullName>
    </recommendedName>
</protein>
<proteinExistence type="predicted"/>
<comment type="caution">
    <text evidence="6">The sequence shown here is derived from an EMBL/GenBank/DDBJ whole genome shotgun (WGS) entry which is preliminary data.</text>
</comment>
<dbReference type="InterPro" id="IPR037238">
    <property type="entry name" value="YbiA-like_sf"/>
</dbReference>
<reference evidence="7" key="1">
    <citation type="journal article" date="2019" name="Int. J. Syst. Evol. Microbiol.">
        <title>The Global Catalogue of Microorganisms (GCM) 10K type strain sequencing project: providing services to taxonomists for standard genome sequencing and annotation.</title>
        <authorList>
            <consortium name="The Broad Institute Genomics Platform"/>
            <consortium name="The Broad Institute Genome Sequencing Center for Infectious Disease"/>
            <person name="Wu L."/>
            <person name="Ma J."/>
        </authorList>
    </citation>
    <scope>NUCLEOTIDE SEQUENCE [LARGE SCALE GENOMIC DNA]</scope>
    <source>
        <strain evidence="7">JCM 17933</strain>
    </source>
</reference>
<sequence>MDGERIKGTWRPIFIHNWTYHLTDLLIYADGAIWCWEWVDLDGLRAKLAQGWIATEIPQGARASAHGLASWVFDEPHVWIDPDDFVTQVADEIDRLNDRPDSTDRCLRVLDRYLAGRSEEDRRALATAYLAIPAMDRRYALGDMDSKDWPLRVLCTPVGDTLIGEPEPSDRFGVVTEDMRRRAFEYFAERERSHAEYADRREPDDPLGPAAGPVNLNAVFYPKGWPDDPGVLVLRNEYPAVIEFGGVRYPTVTHAYWSLSTDDPGAADRIRAAEHPYDARKLAGQAVRRPEWPDMRAGVMAGLLRAKFAQHRGLADSLIATGDAPIHYSDLGSDYWTAGGDRGRNWVGRLLELIRAELVAERAGLALR</sequence>
<dbReference type="InterPro" id="IPR012816">
    <property type="entry name" value="NADAR"/>
</dbReference>
<evidence type="ECO:0000259" key="4">
    <source>
        <dbReference type="Pfam" id="PF24644"/>
    </source>
</evidence>